<evidence type="ECO:0000313" key="2">
    <source>
        <dbReference type="Proteomes" id="UP000779900"/>
    </source>
</evidence>
<reference evidence="1" key="1">
    <citation type="submission" date="2019-03" db="EMBL/GenBank/DDBJ databases">
        <title>Lake Tanganyika Metagenome-Assembled Genomes (MAGs).</title>
        <authorList>
            <person name="Tran P."/>
        </authorList>
    </citation>
    <scope>NUCLEOTIDE SEQUENCE</scope>
    <source>
        <strain evidence="1">K_DeepCast_150m_m2_040</strain>
    </source>
</reference>
<evidence type="ECO:0000313" key="1">
    <source>
        <dbReference type="EMBL" id="MBM3331037.1"/>
    </source>
</evidence>
<dbReference type="PROSITE" id="PS51257">
    <property type="entry name" value="PROKAR_LIPOPROTEIN"/>
    <property type="match status" value="1"/>
</dbReference>
<dbReference type="EMBL" id="VGIR01000017">
    <property type="protein sequence ID" value="MBM3331037.1"/>
    <property type="molecule type" value="Genomic_DNA"/>
</dbReference>
<gene>
    <name evidence="1" type="ORF">FJY68_04195</name>
</gene>
<accession>A0A937XD82</accession>
<comment type="caution">
    <text evidence="1">The sequence shown here is derived from an EMBL/GenBank/DDBJ whole genome shotgun (WGS) entry which is preliminary data.</text>
</comment>
<name>A0A937XD82_UNCW3</name>
<dbReference type="Proteomes" id="UP000779900">
    <property type="component" value="Unassembled WGS sequence"/>
</dbReference>
<protein>
    <submittedName>
        <fullName evidence="1">Uncharacterized protein</fullName>
    </submittedName>
</protein>
<sequence>MTTGRIRLLTFLFIIPLALLSFGCRKKLSQGWFPLELGSKWTYRLTSAGDTWDFSVTVTEVGEVKHYAKAVTDSGVTLANVFPFNNLDGDTSCFYTVSGDTTWLGSRGGLTPLAVVVQPLDSVAVWRWTYALWTDSAVVAGKTDVILPAGTFKNCYEVNYYGLLGQLYYRVCYAKGIGAVKGEGFTSPTWRFELKSADLP</sequence>
<organism evidence="1 2">
    <name type="scientific">candidate division WOR-3 bacterium</name>
    <dbReference type="NCBI Taxonomy" id="2052148"/>
    <lineage>
        <taxon>Bacteria</taxon>
        <taxon>Bacteria division WOR-3</taxon>
    </lineage>
</organism>
<dbReference type="AlphaFoldDB" id="A0A937XD82"/>
<proteinExistence type="predicted"/>